<organism evidence="2 3">
    <name type="scientific">Culex pipiens pipiens</name>
    <name type="common">Northern house mosquito</name>
    <dbReference type="NCBI Taxonomy" id="38569"/>
    <lineage>
        <taxon>Eukaryota</taxon>
        <taxon>Metazoa</taxon>
        <taxon>Ecdysozoa</taxon>
        <taxon>Arthropoda</taxon>
        <taxon>Hexapoda</taxon>
        <taxon>Insecta</taxon>
        <taxon>Pterygota</taxon>
        <taxon>Neoptera</taxon>
        <taxon>Endopterygota</taxon>
        <taxon>Diptera</taxon>
        <taxon>Nematocera</taxon>
        <taxon>Culicoidea</taxon>
        <taxon>Culicidae</taxon>
        <taxon>Culicinae</taxon>
        <taxon>Culicini</taxon>
        <taxon>Culex</taxon>
        <taxon>Culex</taxon>
    </lineage>
</organism>
<evidence type="ECO:0000313" key="3">
    <source>
        <dbReference type="Proteomes" id="UP001562425"/>
    </source>
</evidence>
<dbReference type="Proteomes" id="UP001562425">
    <property type="component" value="Unassembled WGS sequence"/>
</dbReference>
<dbReference type="EMBL" id="JBEHCU010005973">
    <property type="protein sequence ID" value="KAL1398216.1"/>
    <property type="molecule type" value="Genomic_DNA"/>
</dbReference>
<feature type="region of interest" description="Disordered" evidence="1">
    <location>
        <begin position="14"/>
        <end position="42"/>
    </location>
</feature>
<reference evidence="2 3" key="1">
    <citation type="submission" date="2024-05" db="EMBL/GenBank/DDBJ databases">
        <title>Culex pipiens pipiens assembly and annotation.</title>
        <authorList>
            <person name="Alout H."/>
            <person name="Durand T."/>
        </authorList>
    </citation>
    <scope>NUCLEOTIDE SEQUENCE [LARGE SCALE GENOMIC DNA]</scope>
    <source>
        <strain evidence="2">HA-2024</strain>
        <tissue evidence="2">Whole body</tissue>
    </source>
</reference>
<sequence length="96" mass="10505">MDLNKRCAAGDLDATRDKLGSRQRRPAARGAPLAGQDALPPHMGKCVSKQPVAGLNEFGSSPYLAICNEDDIIYINVDTFCRDQHHGFDDHVGIRQ</sequence>
<evidence type="ECO:0000256" key="1">
    <source>
        <dbReference type="SAM" id="MobiDB-lite"/>
    </source>
</evidence>
<gene>
    <name evidence="2" type="ORF">pipiens_009142</name>
</gene>
<comment type="caution">
    <text evidence="2">The sequence shown here is derived from an EMBL/GenBank/DDBJ whole genome shotgun (WGS) entry which is preliminary data.</text>
</comment>
<evidence type="ECO:0000313" key="2">
    <source>
        <dbReference type="EMBL" id="KAL1398216.1"/>
    </source>
</evidence>
<keyword evidence="3" id="KW-1185">Reference proteome</keyword>
<protein>
    <submittedName>
        <fullName evidence="2">Uncharacterized protein</fullName>
    </submittedName>
</protein>
<accession>A0ABD1DEV3</accession>
<dbReference type="AlphaFoldDB" id="A0ABD1DEV3"/>
<name>A0ABD1DEV3_CULPP</name>
<proteinExistence type="predicted"/>